<dbReference type="Proteomes" id="UP001476798">
    <property type="component" value="Unassembled WGS sequence"/>
</dbReference>
<evidence type="ECO:0000313" key="2">
    <source>
        <dbReference type="Proteomes" id="UP001476798"/>
    </source>
</evidence>
<gene>
    <name evidence="1" type="ORF">GOODEAATRI_020592</name>
</gene>
<proteinExistence type="predicted"/>
<keyword evidence="2" id="KW-1185">Reference proteome</keyword>
<accession>A0ABV0Q0B2</accession>
<organism evidence="1 2">
    <name type="scientific">Goodea atripinnis</name>
    <dbReference type="NCBI Taxonomy" id="208336"/>
    <lineage>
        <taxon>Eukaryota</taxon>
        <taxon>Metazoa</taxon>
        <taxon>Chordata</taxon>
        <taxon>Craniata</taxon>
        <taxon>Vertebrata</taxon>
        <taxon>Euteleostomi</taxon>
        <taxon>Actinopterygii</taxon>
        <taxon>Neopterygii</taxon>
        <taxon>Teleostei</taxon>
        <taxon>Neoteleostei</taxon>
        <taxon>Acanthomorphata</taxon>
        <taxon>Ovalentaria</taxon>
        <taxon>Atherinomorphae</taxon>
        <taxon>Cyprinodontiformes</taxon>
        <taxon>Goodeidae</taxon>
        <taxon>Goodea</taxon>
    </lineage>
</organism>
<comment type="caution">
    <text evidence="1">The sequence shown here is derived from an EMBL/GenBank/DDBJ whole genome shotgun (WGS) entry which is preliminary data.</text>
</comment>
<sequence>MFRCSTVHAGKVKPSDTHSPMRHMQLLRDAPHFQICMFIVHGASVSQKPYPRSQKEVYVVSWVMKSAQPVKQVEIQLRWKHKNDKSGNLFFHANKMQLRGG</sequence>
<reference evidence="1 2" key="1">
    <citation type="submission" date="2021-06" db="EMBL/GenBank/DDBJ databases">
        <authorList>
            <person name="Palmer J.M."/>
        </authorList>
    </citation>
    <scope>NUCLEOTIDE SEQUENCE [LARGE SCALE GENOMIC DNA]</scope>
    <source>
        <strain evidence="1 2">GA_2019</strain>
        <tissue evidence="1">Muscle</tissue>
    </source>
</reference>
<evidence type="ECO:0000313" key="1">
    <source>
        <dbReference type="EMBL" id="MEQ2188997.1"/>
    </source>
</evidence>
<dbReference type="EMBL" id="JAHRIO010091893">
    <property type="protein sequence ID" value="MEQ2188997.1"/>
    <property type="molecule type" value="Genomic_DNA"/>
</dbReference>
<protein>
    <submittedName>
        <fullName evidence="1">Uncharacterized protein</fullName>
    </submittedName>
</protein>
<name>A0ABV0Q0B2_9TELE</name>